<accession>A0A0N9NI40</accession>
<keyword evidence="1" id="KW-0812">Transmembrane</keyword>
<reference evidence="2 3" key="1">
    <citation type="journal article" date="2015" name="Environ. Microbiol.">
        <title>Novel viral genomes identified from six metagenomes reveal wide distribution of archaeal viruses and high viral diversity in terrestrial hot springs.</title>
        <authorList>
            <person name="Gudbergsdottir S.R."/>
            <person name="Menzel P."/>
            <person name="Krogh A."/>
            <person name="Young M."/>
            <person name="Peng X."/>
        </authorList>
    </citation>
    <scope>NUCLEOTIDE SEQUENCE [LARGE SCALE GENOMIC DNA]</scope>
    <source>
        <strain evidence="2 3">ABV2</strain>
    </source>
</reference>
<name>A0A0N9NI40_9VIRU</name>
<evidence type="ECO:0000256" key="1">
    <source>
        <dbReference type="SAM" id="Phobius"/>
    </source>
</evidence>
<feature type="transmembrane region" description="Helical" evidence="1">
    <location>
        <begin position="12"/>
        <end position="31"/>
    </location>
</feature>
<evidence type="ECO:0000313" key="2">
    <source>
        <dbReference type="EMBL" id="ALG96784.1"/>
    </source>
</evidence>
<evidence type="ECO:0000313" key="3">
    <source>
        <dbReference type="Proteomes" id="UP000202536"/>
    </source>
</evidence>
<dbReference type="EMBL" id="KP282673">
    <property type="protein sequence ID" value="ALG96784.1"/>
    <property type="molecule type" value="Genomic_DNA"/>
</dbReference>
<sequence>MVEVVGSNYFNFPPTTLIILALGSAIAYKFLGNISRNAYVPAILGLILIFIGHGGVISTLGAGVLGLAISRVIGTDVFKFISQVSESGSS</sequence>
<evidence type="ECO:0008006" key="4">
    <source>
        <dbReference type="Google" id="ProtNLM"/>
    </source>
</evidence>
<keyword evidence="1" id="KW-0472">Membrane</keyword>
<organism evidence="2 3">
    <name type="scientific">Acidianus bottle-shaped virus 2 strain ABV2</name>
    <dbReference type="NCBI Taxonomy" id="1732173"/>
    <lineage>
        <taxon>Viruses</taxon>
        <taxon>Viruses incertae sedis</taxon>
        <taxon>Ampullaviridae</taxon>
        <taxon>Bottigliavirus</taxon>
        <taxon>Bottigliavirus puteoliense</taxon>
        <taxon>Bottigliavirus ABV2</taxon>
    </lineage>
</organism>
<feature type="transmembrane region" description="Helical" evidence="1">
    <location>
        <begin position="43"/>
        <end position="69"/>
    </location>
</feature>
<dbReference type="OrthoDB" id="36314at10239"/>
<keyword evidence="1" id="KW-1133">Transmembrane helix</keyword>
<keyword evidence="3" id="KW-1185">Reference proteome</keyword>
<dbReference type="KEGG" id="vg:26637874"/>
<proteinExistence type="predicted"/>
<dbReference type="RefSeq" id="YP_009211306.1">
    <property type="nucleotide sequence ID" value="NC_028938.1"/>
</dbReference>
<dbReference type="Proteomes" id="UP000202536">
    <property type="component" value="Segment"/>
</dbReference>
<dbReference type="GeneID" id="26637874"/>
<protein>
    <recommendedName>
        <fullName evidence="4">Transmembrane protein</fullName>
    </recommendedName>
</protein>